<name>A0A699UHX5_TANCI</name>
<comment type="caution">
    <text evidence="2">The sequence shown here is derived from an EMBL/GenBank/DDBJ whole genome shotgun (WGS) entry which is preliminary data.</text>
</comment>
<organism evidence="2">
    <name type="scientific">Tanacetum cinerariifolium</name>
    <name type="common">Dalmatian daisy</name>
    <name type="synonym">Chrysanthemum cinerariifolium</name>
    <dbReference type="NCBI Taxonomy" id="118510"/>
    <lineage>
        <taxon>Eukaryota</taxon>
        <taxon>Viridiplantae</taxon>
        <taxon>Streptophyta</taxon>
        <taxon>Embryophyta</taxon>
        <taxon>Tracheophyta</taxon>
        <taxon>Spermatophyta</taxon>
        <taxon>Magnoliopsida</taxon>
        <taxon>eudicotyledons</taxon>
        <taxon>Gunneridae</taxon>
        <taxon>Pentapetalae</taxon>
        <taxon>asterids</taxon>
        <taxon>campanulids</taxon>
        <taxon>Asterales</taxon>
        <taxon>Asteraceae</taxon>
        <taxon>Asteroideae</taxon>
        <taxon>Anthemideae</taxon>
        <taxon>Anthemidinae</taxon>
        <taxon>Tanacetum</taxon>
    </lineage>
</organism>
<dbReference type="AlphaFoldDB" id="A0A699UHX5"/>
<feature type="region of interest" description="Disordered" evidence="1">
    <location>
        <begin position="1"/>
        <end position="33"/>
    </location>
</feature>
<sequence length="82" mass="9319">MVLNNAGERVKAETKIGKKDMKEPIPHDLPVVQPYVPPTPFLRHLKKQKDNPYKTRESVCMIGILGKVHKKKAQEDEGDVDD</sequence>
<protein>
    <submittedName>
        <fullName evidence="2">Uncharacterized protein</fullName>
    </submittedName>
</protein>
<feature type="non-terminal residue" evidence="2">
    <location>
        <position position="82"/>
    </location>
</feature>
<feature type="compositionally biased region" description="Basic and acidic residues" evidence="1">
    <location>
        <begin position="8"/>
        <end position="26"/>
    </location>
</feature>
<accession>A0A699UHX5</accession>
<evidence type="ECO:0000313" key="2">
    <source>
        <dbReference type="EMBL" id="GFD22107.1"/>
    </source>
</evidence>
<proteinExistence type="predicted"/>
<evidence type="ECO:0000256" key="1">
    <source>
        <dbReference type="SAM" id="MobiDB-lite"/>
    </source>
</evidence>
<dbReference type="EMBL" id="BKCJ011334504">
    <property type="protein sequence ID" value="GFD22107.1"/>
    <property type="molecule type" value="Genomic_DNA"/>
</dbReference>
<reference evidence="2" key="1">
    <citation type="journal article" date="2019" name="Sci. Rep.">
        <title>Draft genome of Tanacetum cinerariifolium, the natural source of mosquito coil.</title>
        <authorList>
            <person name="Yamashiro T."/>
            <person name="Shiraishi A."/>
            <person name="Satake H."/>
            <person name="Nakayama K."/>
        </authorList>
    </citation>
    <scope>NUCLEOTIDE SEQUENCE</scope>
</reference>
<gene>
    <name evidence="2" type="ORF">Tci_894076</name>
</gene>